<reference evidence="3" key="1">
    <citation type="submission" date="2022-08" db="UniProtKB">
        <authorList>
            <consortium name="EnsemblMetazoa"/>
        </authorList>
    </citation>
    <scope>IDENTIFICATION</scope>
    <source>
        <strain evidence="3">05x7-T-G4-1.051#20</strain>
    </source>
</reference>
<evidence type="ECO:0000256" key="1">
    <source>
        <dbReference type="ARBA" id="ARBA00022741"/>
    </source>
</evidence>
<dbReference type="GO" id="GO:0005524">
    <property type="term" value="F:ATP binding"/>
    <property type="evidence" value="ECO:0007669"/>
    <property type="project" value="UniProtKB-KW"/>
</dbReference>
<accession>A0A8W8MNV6</accession>
<dbReference type="InterPro" id="IPR028375">
    <property type="entry name" value="KA1/Ssp2_C"/>
</dbReference>
<evidence type="ECO:0000313" key="3">
    <source>
        <dbReference type="EnsemblMetazoa" id="G3440.10:cds"/>
    </source>
</evidence>
<keyword evidence="4" id="KW-1185">Reference proteome</keyword>
<organism evidence="3 4">
    <name type="scientific">Magallana gigas</name>
    <name type="common">Pacific oyster</name>
    <name type="synonym">Crassostrea gigas</name>
    <dbReference type="NCBI Taxonomy" id="29159"/>
    <lineage>
        <taxon>Eukaryota</taxon>
        <taxon>Metazoa</taxon>
        <taxon>Spiralia</taxon>
        <taxon>Lophotrochozoa</taxon>
        <taxon>Mollusca</taxon>
        <taxon>Bivalvia</taxon>
        <taxon>Autobranchia</taxon>
        <taxon>Pteriomorphia</taxon>
        <taxon>Ostreida</taxon>
        <taxon>Ostreoidea</taxon>
        <taxon>Ostreidae</taxon>
        <taxon>Magallana</taxon>
    </lineage>
</organism>
<dbReference type="AlphaFoldDB" id="A0A8W8MNV6"/>
<dbReference type="EnsemblMetazoa" id="G3440.10">
    <property type="protein sequence ID" value="G3440.10:cds"/>
    <property type="gene ID" value="G3440"/>
</dbReference>
<protein>
    <submittedName>
        <fullName evidence="3">Protein kinase domain-containing protein</fullName>
    </submittedName>
</protein>
<proteinExistence type="predicted"/>
<dbReference type="Proteomes" id="UP000005408">
    <property type="component" value="Unassembled WGS sequence"/>
</dbReference>
<name>A0A8W8MNV6_MAGGI</name>
<keyword evidence="2" id="KW-0067">ATP-binding</keyword>
<evidence type="ECO:0000256" key="2">
    <source>
        <dbReference type="ARBA" id="ARBA00022840"/>
    </source>
</evidence>
<dbReference type="SUPFAM" id="SSF103243">
    <property type="entry name" value="KA1-like"/>
    <property type="match status" value="1"/>
</dbReference>
<evidence type="ECO:0000313" key="4">
    <source>
        <dbReference type="Proteomes" id="UP000005408"/>
    </source>
</evidence>
<sequence length="69" mass="7724">RMPLSPPSSCSDLDPVTDTVLLMPESASTSESFCSNLDEKMDIDEEQPRQHQTLEFFEMCASLITTLAR</sequence>
<keyword evidence="1" id="KW-0547">Nucleotide-binding</keyword>
<dbReference type="Gene3D" id="3.30.310.80">
    <property type="entry name" value="Kinase associated domain 1, KA1"/>
    <property type="match status" value="1"/>
</dbReference>